<protein>
    <recommendedName>
        <fullName evidence="1">THIF-type NAD/FAD binding fold domain-containing protein</fullName>
    </recommendedName>
</protein>
<dbReference type="InterPro" id="IPR000415">
    <property type="entry name" value="Nitroreductase-like"/>
</dbReference>
<dbReference type="SUPFAM" id="SSF55469">
    <property type="entry name" value="FMN-dependent nitroreductase-like"/>
    <property type="match status" value="1"/>
</dbReference>
<feature type="domain" description="THIF-type NAD/FAD binding fold" evidence="1">
    <location>
        <begin position="123"/>
        <end position="283"/>
    </location>
</feature>
<dbReference type="Pfam" id="PF00899">
    <property type="entry name" value="ThiF"/>
    <property type="match status" value="1"/>
</dbReference>
<evidence type="ECO:0000313" key="2">
    <source>
        <dbReference type="EMBL" id="GGC40584.1"/>
    </source>
</evidence>
<organism evidence="2 3">
    <name type="scientific">Parapedobacter defluvii</name>
    <dbReference type="NCBI Taxonomy" id="2045106"/>
    <lineage>
        <taxon>Bacteria</taxon>
        <taxon>Pseudomonadati</taxon>
        <taxon>Bacteroidota</taxon>
        <taxon>Sphingobacteriia</taxon>
        <taxon>Sphingobacteriales</taxon>
        <taxon>Sphingobacteriaceae</taxon>
        <taxon>Parapedobacter</taxon>
    </lineage>
</organism>
<dbReference type="PANTHER" id="PTHR43267">
    <property type="entry name" value="TRNA THREONYLCARBAMOYLADENOSINE DEHYDRATASE"/>
    <property type="match status" value="1"/>
</dbReference>
<sequence length="772" mass="87176">MTKNYSEPDVLAQLLAERPSGGDVVKPLFFRLGNISDRQGLSNLLEKKPYIRIFDSIDQQLTELIKSFHPKLTLSGDEIRSLVAEHLAGISKIDYGVWVYYPWNETLVHILDEDEFITMRTSRNRYKITQDEQMRLMTKRIGVIGLSVGQSVSLTLCMERGVGELRIADFDELEITNLNRLRSGLHNMGLKKTVIVAREIAEIDPFLKVTCYHEGVTDANLEDFLLHDGKLDLLIDECDGVDVKINCRLAAKKHGIPVLMEASDRGTVDIERFDLEPDRPILHGFVEHLDLSNVRLAKTMEEKLPYILPIVGIETMSTRLKASAIEIGQTISTWPQLASAVAFGGGMAADVSRRVLLGQFNQSGRYFIDLEELIGDQVRTDVTFEYTKRSLSPDEMAAAASRVPPVAEHVDTITESEVRELISAVAAAPSPGNNQPWKWYYDGTRFYLFHDIQRSESFGDFQNMASYMTFGTAIENLNLKAKDLGIKVIENLFPLEDEPMLIGAFSFVYADIEKDELSHFLTIRCTNRRKGNGNRLTGNILDDFRDAVRDFDRLKLKIVVEDKQVQRLASIAGEAEKLRLFIPQGHYELFEKELRWTEREALETKDGLDIQTLELSPKDAIGFRVARDPMAVKLVAEWGLGRALENMTADLMKTASAIGLVVIPTFDRTALIEAGKAVERIWLSATRNKVSMQPVLASVLHFARLMHGKDGTGMPGWIQNRFGELKGEFDSIFDNGSTEESVFLFRLFYGNDPQVKSLRLDADQFFIHQNNN</sequence>
<dbReference type="RefSeq" id="WP_188752839.1">
    <property type="nucleotide sequence ID" value="NZ_BMIK01000015.1"/>
</dbReference>
<dbReference type="PANTHER" id="PTHR43267:SF3">
    <property type="entry name" value="THIF PROTEIN"/>
    <property type="match status" value="1"/>
</dbReference>
<accession>A0ABQ1MJ01</accession>
<dbReference type="InterPro" id="IPR000594">
    <property type="entry name" value="ThiF_NAD_FAD-bd"/>
</dbReference>
<dbReference type="InterPro" id="IPR045886">
    <property type="entry name" value="ThiF/MoeB/HesA"/>
</dbReference>
<dbReference type="Gene3D" id="3.40.109.10">
    <property type="entry name" value="NADH Oxidase"/>
    <property type="match status" value="1"/>
</dbReference>
<dbReference type="CDD" id="cd01483">
    <property type="entry name" value="E1_enzyme_family"/>
    <property type="match status" value="1"/>
</dbReference>
<keyword evidence="3" id="KW-1185">Reference proteome</keyword>
<gene>
    <name evidence="2" type="ORF">GCM10011386_35790</name>
</gene>
<dbReference type="NCBIfam" id="NF005901">
    <property type="entry name" value="PRK07877.1"/>
    <property type="match status" value="1"/>
</dbReference>
<comment type="caution">
    <text evidence="2">The sequence shown here is derived from an EMBL/GenBank/DDBJ whole genome shotgun (WGS) entry which is preliminary data.</text>
</comment>
<dbReference type="SUPFAM" id="SSF69572">
    <property type="entry name" value="Activating enzymes of the ubiquitin-like proteins"/>
    <property type="match status" value="1"/>
</dbReference>
<dbReference type="InterPro" id="IPR035985">
    <property type="entry name" value="Ubiquitin-activating_enz"/>
</dbReference>
<dbReference type="EMBL" id="BMIK01000015">
    <property type="protein sequence ID" value="GGC40584.1"/>
    <property type="molecule type" value="Genomic_DNA"/>
</dbReference>
<evidence type="ECO:0000313" key="3">
    <source>
        <dbReference type="Proteomes" id="UP000597338"/>
    </source>
</evidence>
<dbReference type="Proteomes" id="UP000597338">
    <property type="component" value="Unassembled WGS sequence"/>
</dbReference>
<name>A0ABQ1MJ01_9SPHI</name>
<dbReference type="Gene3D" id="3.40.50.720">
    <property type="entry name" value="NAD(P)-binding Rossmann-like Domain"/>
    <property type="match status" value="1"/>
</dbReference>
<proteinExistence type="predicted"/>
<evidence type="ECO:0000259" key="1">
    <source>
        <dbReference type="Pfam" id="PF00899"/>
    </source>
</evidence>
<reference evidence="3" key="1">
    <citation type="journal article" date="2019" name="Int. J. Syst. Evol. Microbiol.">
        <title>The Global Catalogue of Microorganisms (GCM) 10K type strain sequencing project: providing services to taxonomists for standard genome sequencing and annotation.</title>
        <authorList>
            <consortium name="The Broad Institute Genomics Platform"/>
            <consortium name="The Broad Institute Genome Sequencing Center for Infectious Disease"/>
            <person name="Wu L."/>
            <person name="Ma J."/>
        </authorList>
    </citation>
    <scope>NUCLEOTIDE SEQUENCE [LARGE SCALE GENOMIC DNA]</scope>
    <source>
        <strain evidence="3">CGMCC 1.15342</strain>
    </source>
</reference>